<evidence type="ECO:0000256" key="1">
    <source>
        <dbReference type="PROSITE-ProRule" id="PRU00047"/>
    </source>
</evidence>
<protein>
    <recommendedName>
        <fullName evidence="2">CCHC-type domain-containing protein</fullName>
    </recommendedName>
</protein>
<accession>A0AA85ATX4</accession>
<dbReference type="AlphaFoldDB" id="A0AA85ATX4"/>
<dbReference type="InterPro" id="IPR001878">
    <property type="entry name" value="Znf_CCHC"/>
</dbReference>
<organism evidence="3 4">
    <name type="scientific">Schistosoma mattheei</name>
    <dbReference type="NCBI Taxonomy" id="31246"/>
    <lineage>
        <taxon>Eukaryota</taxon>
        <taxon>Metazoa</taxon>
        <taxon>Spiralia</taxon>
        <taxon>Lophotrochozoa</taxon>
        <taxon>Platyhelminthes</taxon>
        <taxon>Trematoda</taxon>
        <taxon>Digenea</taxon>
        <taxon>Strigeidida</taxon>
        <taxon>Schistosomatoidea</taxon>
        <taxon>Schistosomatidae</taxon>
        <taxon>Schistosoma</taxon>
    </lineage>
</organism>
<dbReference type="PANTHER" id="PTHR47331:SF1">
    <property type="entry name" value="GAG-LIKE PROTEIN"/>
    <property type="match status" value="1"/>
</dbReference>
<sequence>MVSNMSLPKIDMMYFDGQPGQYYRFISQFNSLIESKLSDKGQLLSYLLYYCKGKARTAIEACISLPIHLGYDRAKQILYDLFGKEHLVARELIIELLNHKSVGGSADLLTDFAIKLRNVCITLMEMGYMSDVNSTANLEVIVSCLPLELQNKWVEVADKIMMHGKEPSFEEFVIFVEERARISRTRFGRLAHCNSKFSKGNYEGKVDKRSRFNVVKLEPSNSFTALSCGICFADHKETDCTKLLKMNVTERRHEVRRRGLCYLCLRKGHIAKSCDSDIKCDVGNCKALHNSLLHIDSINNRVVNLVKDWNSSKVCLGFIPVRLYGPNGTLETYALLDSGSDTSLVCEEIINHLGLKGKETSIKVTTVNGTTTCECQEVNLEIFSLDERGYVKINKAYTTKKLPIDYVEPLTEEQLGSWEHLKDIALPTLQSNLVGVLIGCDTPNAHWVLEQRLGDREHPFGMRTPLGWMVLGPRESYRSVNTVQRCHSHGVSPDLEGLYSHEFEEGEHIGKHGSLESKVYVTGELNEEMCLEDSLNRRQYNVSVDGSRNESYGKVVDTSSAFTKDLMSLLNLRDNTLCGDRYSKRWKQANYLAQVFWRRWSKEYVSLSQRINKLPLGLVQRVISSKDRLMRQVELRTKKGLLLRDIRKLCLLESVDGR</sequence>
<dbReference type="PROSITE" id="PS50158">
    <property type="entry name" value="ZF_CCHC"/>
    <property type="match status" value="1"/>
</dbReference>
<dbReference type="Proteomes" id="UP000050791">
    <property type="component" value="Unassembled WGS sequence"/>
</dbReference>
<evidence type="ECO:0000313" key="4">
    <source>
        <dbReference type="WBParaSite" id="SMTH1_107110.1"/>
    </source>
</evidence>
<dbReference type="GO" id="GO:0003676">
    <property type="term" value="F:nucleic acid binding"/>
    <property type="evidence" value="ECO:0007669"/>
    <property type="project" value="InterPro"/>
</dbReference>
<dbReference type="GO" id="GO:0006508">
    <property type="term" value="P:proteolysis"/>
    <property type="evidence" value="ECO:0007669"/>
    <property type="project" value="InterPro"/>
</dbReference>
<dbReference type="PANTHER" id="PTHR47331">
    <property type="entry name" value="PHD-TYPE DOMAIN-CONTAINING PROTEIN"/>
    <property type="match status" value="1"/>
</dbReference>
<evidence type="ECO:0000259" key="2">
    <source>
        <dbReference type="PROSITE" id="PS50158"/>
    </source>
</evidence>
<name>A0AA85ATX4_9TREM</name>
<evidence type="ECO:0000313" key="3">
    <source>
        <dbReference type="Proteomes" id="UP000050791"/>
    </source>
</evidence>
<dbReference type="PROSITE" id="PS00141">
    <property type="entry name" value="ASP_PROTEASE"/>
    <property type="match status" value="1"/>
</dbReference>
<dbReference type="WBParaSite" id="SMTH1_107110.1">
    <property type="protein sequence ID" value="SMTH1_107110.1"/>
    <property type="gene ID" value="SMTH1_107110"/>
</dbReference>
<dbReference type="GO" id="GO:0004190">
    <property type="term" value="F:aspartic-type endopeptidase activity"/>
    <property type="evidence" value="ECO:0007669"/>
    <property type="project" value="InterPro"/>
</dbReference>
<dbReference type="GO" id="GO:0008270">
    <property type="term" value="F:zinc ion binding"/>
    <property type="evidence" value="ECO:0007669"/>
    <property type="project" value="UniProtKB-KW"/>
</dbReference>
<keyword evidence="1" id="KW-0479">Metal-binding</keyword>
<keyword evidence="1" id="KW-0863">Zinc-finger</keyword>
<reference evidence="4" key="1">
    <citation type="submission" date="2023-11" db="UniProtKB">
        <authorList>
            <consortium name="WormBaseParasite"/>
        </authorList>
    </citation>
    <scope>IDENTIFICATION</scope>
</reference>
<proteinExistence type="predicted"/>
<dbReference type="InterPro" id="IPR001969">
    <property type="entry name" value="Aspartic_peptidase_AS"/>
</dbReference>
<feature type="domain" description="CCHC-type" evidence="2">
    <location>
        <begin position="261"/>
        <end position="274"/>
    </location>
</feature>
<keyword evidence="1" id="KW-0862">Zinc</keyword>